<dbReference type="Pfam" id="PF00005">
    <property type="entry name" value="ABC_tran"/>
    <property type="match status" value="1"/>
</dbReference>
<dbReference type="Gene3D" id="3.40.50.300">
    <property type="entry name" value="P-loop containing nucleotide triphosphate hydrolases"/>
    <property type="match status" value="1"/>
</dbReference>
<evidence type="ECO:0000313" key="7">
    <source>
        <dbReference type="Proteomes" id="UP000642920"/>
    </source>
</evidence>
<dbReference type="Proteomes" id="UP000642920">
    <property type="component" value="Unassembled WGS sequence"/>
</dbReference>
<dbReference type="InterPro" id="IPR050153">
    <property type="entry name" value="Metal_Ion_Import_ABC"/>
</dbReference>
<dbReference type="AlphaFoldDB" id="A0A937AIH3"/>
<evidence type="ECO:0000259" key="5">
    <source>
        <dbReference type="PROSITE" id="PS50893"/>
    </source>
</evidence>
<dbReference type="InterPro" id="IPR027417">
    <property type="entry name" value="P-loop_NTPase"/>
</dbReference>
<organism evidence="6 7">
    <name type="scientific">Marivirga atlantica</name>
    <dbReference type="NCBI Taxonomy" id="1548457"/>
    <lineage>
        <taxon>Bacteria</taxon>
        <taxon>Pseudomonadati</taxon>
        <taxon>Bacteroidota</taxon>
        <taxon>Cytophagia</taxon>
        <taxon>Cytophagales</taxon>
        <taxon>Marivirgaceae</taxon>
        <taxon>Marivirga</taxon>
    </lineage>
</organism>
<dbReference type="InterPro" id="IPR003593">
    <property type="entry name" value="AAA+_ATPase"/>
</dbReference>
<feature type="domain" description="ABC transporter" evidence="5">
    <location>
        <begin position="8"/>
        <end position="248"/>
    </location>
</feature>
<proteinExistence type="inferred from homology"/>
<dbReference type="SUPFAM" id="SSF52540">
    <property type="entry name" value="P-loop containing nucleoside triphosphate hydrolases"/>
    <property type="match status" value="1"/>
</dbReference>
<keyword evidence="2" id="KW-0813">Transport</keyword>
<evidence type="ECO:0000256" key="4">
    <source>
        <dbReference type="ARBA" id="ARBA00022840"/>
    </source>
</evidence>
<keyword evidence="7" id="KW-1185">Reference proteome</keyword>
<dbReference type="SMART" id="SM00382">
    <property type="entry name" value="AAA"/>
    <property type="match status" value="1"/>
</dbReference>
<comment type="similarity">
    <text evidence="1">Belongs to the ABC transporter superfamily.</text>
</comment>
<reference evidence="6" key="1">
    <citation type="submission" date="2021-01" db="EMBL/GenBank/DDBJ databases">
        <title>Marivirga sp. nov., isolated from intertidal surface sediments.</title>
        <authorList>
            <person name="Zhang M."/>
        </authorList>
    </citation>
    <scope>NUCLEOTIDE SEQUENCE</scope>
    <source>
        <strain evidence="6">SM1354</strain>
    </source>
</reference>
<name>A0A937AIH3_9BACT</name>
<dbReference type="PANTHER" id="PTHR42734">
    <property type="entry name" value="METAL TRANSPORT SYSTEM ATP-BINDING PROTEIN TM_0124-RELATED"/>
    <property type="match status" value="1"/>
</dbReference>
<dbReference type="EMBL" id="JAERQG010000004">
    <property type="protein sequence ID" value="MBL0766778.1"/>
    <property type="molecule type" value="Genomic_DNA"/>
</dbReference>
<dbReference type="GO" id="GO:0016887">
    <property type="term" value="F:ATP hydrolysis activity"/>
    <property type="evidence" value="ECO:0007669"/>
    <property type="project" value="InterPro"/>
</dbReference>
<dbReference type="PANTHER" id="PTHR42734:SF6">
    <property type="entry name" value="MOLYBDATE IMPORT ATP-BINDING PROTEIN MOLC"/>
    <property type="match status" value="1"/>
</dbReference>
<keyword evidence="3" id="KW-0547">Nucleotide-binding</keyword>
<keyword evidence="4 6" id="KW-0067">ATP-binding</keyword>
<dbReference type="GO" id="GO:0005524">
    <property type="term" value="F:ATP binding"/>
    <property type="evidence" value="ECO:0007669"/>
    <property type="project" value="UniProtKB-KW"/>
</dbReference>
<evidence type="ECO:0000256" key="3">
    <source>
        <dbReference type="ARBA" id="ARBA00022741"/>
    </source>
</evidence>
<sequence length="250" mass="27495">MGNQTTILQTKNLSVGYTSSREQQLIFNDLNLAAKTGELHCLLGVNGIGKSTLLRTLAGLQPTLSGEIIIDGQAIQQYNSKQLATKIAVVLTNQGINASLTVKELVEMGRYPYTGWSGRLNETDKEAVAKALALCEIEAIAHKNIHKISDGQLQKTLIARAIAQDCPLMILDEPTVHLDPNNRYLIIELLSKVAHQSNKCILLSTHQVEMAIDLSDKIWLAKSENTLLADIPSKLLENNDIKSVFPYTRP</sequence>
<evidence type="ECO:0000313" key="6">
    <source>
        <dbReference type="EMBL" id="MBL0766778.1"/>
    </source>
</evidence>
<comment type="caution">
    <text evidence="6">The sequence shown here is derived from an EMBL/GenBank/DDBJ whole genome shotgun (WGS) entry which is preliminary data.</text>
</comment>
<gene>
    <name evidence="6" type="ORF">JKP34_16035</name>
</gene>
<evidence type="ECO:0000256" key="1">
    <source>
        <dbReference type="ARBA" id="ARBA00005417"/>
    </source>
</evidence>
<protein>
    <submittedName>
        <fullName evidence="6">ABC transporter ATP-binding protein</fullName>
    </submittedName>
</protein>
<dbReference type="RefSeq" id="WP_201923692.1">
    <property type="nucleotide sequence ID" value="NZ_JAERQG010000004.1"/>
</dbReference>
<dbReference type="InterPro" id="IPR003439">
    <property type="entry name" value="ABC_transporter-like_ATP-bd"/>
</dbReference>
<dbReference type="PROSITE" id="PS50893">
    <property type="entry name" value="ABC_TRANSPORTER_2"/>
    <property type="match status" value="1"/>
</dbReference>
<accession>A0A937AIH3</accession>
<evidence type="ECO:0000256" key="2">
    <source>
        <dbReference type="ARBA" id="ARBA00022448"/>
    </source>
</evidence>